<dbReference type="Gene3D" id="3.10.110.10">
    <property type="entry name" value="Ubiquitin Conjugating Enzyme"/>
    <property type="match status" value="1"/>
</dbReference>
<evidence type="ECO:0000256" key="2">
    <source>
        <dbReference type="SAM" id="MobiDB-lite"/>
    </source>
</evidence>
<keyword evidence="1" id="KW-0833">Ubl conjugation pathway</keyword>
<dbReference type="VEuPathDB" id="FungiDB:PV10_01219"/>
<dbReference type="InterPro" id="IPR000608">
    <property type="entry name" value="UBC"/>
</dbReference>
<evidence type="ECO:0000313" key="5">
    <source>
        <dbReference type="Proteomes" id="UP000288859"/>
    </source>
</evidence>
<reference evidence="4 5" key="1">
    <citation type="submission" date="2017-03" db="EMBL/GenBank/DDBJ databases">
        <title>Genomes of endolithic fungi from Antarctica.</title>
        <authorList>
            <person name="Coleine C."/>
            <person name="Masonjones S."/>
            <person name="Stajich J.E."/>
        </authorList>
    </citation>
    <scope>NUCLEOTIDE SEQUENCE [LARGE SCALE GENOMIC DNA]</scope>
    <source>
        <strain evidence="4 5">CCFEE 6314</strain>
    </source>
</reference>
<dbReference type="Pfam" id="PF00179">
    <property type="entry name" value="UQ_con"/>
    <property type="match status" value="1"/>
</dbReference>
<evidence type="ECO:0000259" key="3">
    <source>
        <dbReference type="PROSITE" id="PS50127"/>
    </source>
</evidence>
<dbReference type="SUPFAM" id="SSF54495">
    <property type="entry name" value="UBC-like"/>
    <property type="match status" value="1"/>
</dbReference>
<feature type="domain" description="UBC core" evidence="3">
    <location>
        <begin position="83"/>
        <end position="236"/>
    </location>
</feature>
<dbReference type="OrthoDB" id="9973183at2759"/>
<dbReference type="InterPro" id="IPR050113">
    <property type="entry name" value="Ub_conjugating_enzyme"/>
</dbReference>
<dbReference type="CDD" id="cd23812">
    <property type="entry name" value="UBCc_ScPEX4-like"/>
    <property type="match status" value="1"/>
</dbReference>
<feature type="region of interest" description="Disordered" evidence="2">
    <location>
        <begin position="38"/>
        <end position="84"/>
    </location>
</feature>
<evidence type="ECO:0000256" key="1">
    <source>
        <dbReference type="ARBA" id="ARBA00022786"/>
    </source>
</evidence>
<dbReference type="PROSITE" id="PS50127">
    <property type="entry name" value="UBC_2"/>
    <property type="match status" value="1"/>
</dbReference>
<proteinExistence type="predicted"/>
<dbReference type="PANTHER" id="PTHR24067">
    <property type="entry name" value="UBIQUITIN-CONJUGATING ENZYME E2"/>
    <property type="match status" value="1"/>
</dbReference>
<dbReference type="InterPro" id="IPR016135">
    <property type="entry name" value="UBQ-conjugating_enzyme/RWD"/>
</dbReference>
<feature type="region of interest" description="Disordered" evidence="2">
    <location>
        <begin position="1"/>
        <end position="26"/>
    </location>
</feature>
<dbReference type="Proteomes" id="UP000288859">
    <property type="component" value="Unassembled WGS sequence"/>
</dbReference>
<dbReference type="EMBL" id="NAJM01000035">
    <property type="protein sequence ID" value="RVX68785.1"/>
    <property type="molecule type" value="Genomic_DNA"/>
</dbReference>
<sequence length="258" mass="28239">MSFRRETRHSHHTYGRPHTRARSPSLVFTHFLPKSTRSVYSSAAETKRPSYNAGSEIETNRRSVMSSSEGGGRKAAGSSSSKSALKRLTRELQTLAQSPPESALHLGPSDESDLFHWEAVLKGPRDVASPYHGGLWLLDITVPPNYPNAPPKIKFVTPICHPNVHFSTGEICLTLLSGKDWTAAYNLGTTISAIQQLLSDPGNDSPLNVDIANLYREHDDIAAEGLIRFWTGEKRWAGEGKAGFISEKFKGSGGKLGE</sequence>
<accession>A0A438MZQ2</accession>
<protein>
    <recommendedName>
        <fullName evidence="3">UBC core domain-containing protein</fullName>
    </recommendedName>
</protein>
<feature type="compositionally biased region" description="Basic residues" evidence="2">
    <location>
        <begin position="1"/>
        <end position="21"/>
    </location>
</feature>
<evidence type="ECO:0000313" key="4">
    <source>
        <dbReference type="EMBL" id="RVX68785.1"/>
    </source>
</evidence>
<gene>
    <name evidence="4" type="ORF">B0A52_07671</name>
</gene>
<dbReference type="SMART" id="SM00212">
    <property type="entry name" value="UBCc"/>
    <property type="match status" value="1"/>
</dbReference>
<organism evidence="4 5">
    <name type="scientific">Exophiala mesophila</name>
    <name type="common">Black yeast-like fungus</name>
    <dbReference type="NCBI Taxonomy" id="212818"/>
    <lineage>
        <taxon>Eukaryota</taxon>
        <taxon>Fungi</taxon>
        <taxon>Dikarya</taxon>
        <taxon>Ascomycota</taxon>
        <taxon>Pezizomycotina</taxon>
        <taxon>Eurotiomycetes</taxon>
        <taxon>Chaetothyriomycetidae</taxon>
        <taxon>Chaetothyriales</taxon>
        <taxon>Herpotrichiellaceae</taxon>
        <taxon>Exophiala</taxon>
    </lineage>
</organism>
<dbReference type="AlphaFoldDB" id="A0A438MZQ2"/>
<name>A0A438MZQ2_EXOME</name>
<comment type="caution">
    <text evidence="4">The sequence shown here is derived from an EMBL/GenBank/DDBJ whole genome shotgun (WGS) entry which is preliminary data.</text>
</comment>